<feature type="compositionally biased region" description="Polar residues" evidence="1">
    <location>
        <begin position="82"/>
        <end position="95"/>
    </location>
</feature>
<dbReference type="Pfam" id="PF20149">
    <property type="entry name" value="DUF6532"/>
    <property type="match status" value="1"/>
</dbReference>
<dbReference type="Proteomes" id="UP000184267">
    <property type="component" value="Unassembled WGS sequence"/>
</dbReference>
<feature type="compositionally biased region" description="Basic and acidic residues" evidence="1">
    <location>
        <begin position="29"/>
        <end position="43"/>
    </location>
</feature>
<evidence type="ECO:0000256" key="1">
    <source>
        <dbReference type="SAM" id="MobiDB-lite"/>
    </source>
</evidence>
<sequence length="726" mass="81443">MPASKKPPTDNAPDKRIPEALEGASKKTNKSEKTNSKGKEKVASKGSSGARSQTKSQAAATKSTSKAIIKKPPRDEFRIETLPTNRTSEKANTINLHAHARAMPRSSVTPHTTSTKTPTEQRTSVMPSTSTASRRLTKEGAARLAALRNPFASLSRAGSPSSSRPQPSQRPSQRYVQDNGLQQGQSLRTRPPSETPRDGARRREHEALEDRDSDRRHNDKYTIDQPRAEYEHRASGYSQEPRGLENSVYESGHQDDEDAGPVSREYQVSGTSERHRHFGQLPLSRRDQYTQEGAMSVRGEAAPNTSMYSQYGADDMLDYSSQPRARAHALAYADDSENYQQDLDHQHREEPTHYSDHDIAEPFDNGGSRTPYDNHTEDPYSPLAGTTPIEYSRRGVFPQAPPHEHVPQQDQRVTRCRSSSEVSYEERGLQQRPTQRRRTTRSPSLASGRQSSSPVPQDRADSDADNADANRFESDQRDYPKAQYAEKHQPGGRPKQGDYEEEARDIMGLAAVIFKGKIMAEYAYPSKLTERVWARTAWFHAAEKLSIELAPTAEALRLVAVYSWNLRGELKRAARGLVQGFYGFKPLVDPPSQLYNRQLAALLSRNRTFTYETINKESEEHEGLYESPLVQMIINLVFFKNATDDGVLLENVYQPFPLKGLALVLTAIQCAIDEWHSGVHSSVTFSENNYSSVYTKHIRELELFELASGEDRIVHEIRGGLSAHGR</sequence>
<feature type="compositionally biased region" description="Low complexity" evidence="1">
    <location>
        <begin position="106"/>
        <end position="118"/>
    </location>
</feature>
<feature type="compositionally biased region" description="Low complexity" evidence="1">
    <location>
        <begin position="159"/>
        <end position="174"/>
    </location>
</feature>
<feature type="compositionally biased region" description="Polar residues" evidence="1">
    <location>
        <begin position="445"/>
        <end position="455"/>
    </location>
</feature>
<accession>A0A1M2VJR5</accession>
<name>A0A1M2VJR5_TRAPU</name>
<feature type="compositionally biased region" description="Polar residues" evidence="1">
    <location>
        <begin position="175"/>
        <end position="188"/>
    </location>
</feature>
<feature type="compositionally biased region" description="Basic and acidic residues" evidence="1">
    <location>
        <begin position="458"/>
        <end position="489"/>
    </location>
</feature>
<feature type="compositionally biased region" description="Polar residues" evidence="1">
    <location>
        <begin position="120"/>
        <end position="134"/>
    </location>
</feature>
<feature type="compositionally biased region" description="Low complexity" evidence="1">
    <location>
        <begin position="52"/>
        <end position="67"/>
    </location>
</feature>
<feature type="region of interest" description="Disordered" evidence="1">
    <location>
        <begin position="1"/>
        <end position="287"/>
    </location>
</feature>
<feature type="domain" description="DUF6532" evidence="2">
    <location>
        <begin position="510"/>
        <end position="702"/>
    </location>
</feature>
<gene>
    <name evidence="3" type="ORF">TRAPUB_1289</name>
</gene>
<feature type="compositionally biased region" description="Polar residues" evidence="1">
    <location>
        <begin position="408"/>
        <end position="422"/>
    </location>
</feature>
<evidence type="ECO:0000259" key="2">
    <source>
        <dbReference type="Pfam" id="PF20149"/>
    </source>
</evidence>
<feature type="compositionally biased region" description="Basic and acidic residues" evidence="1">
    <location>
        <begin position="195"/>
        <end position="234"/>
    </location>
</feature>
<keyword evidence="4" id="KW-1185">Reference proteome</keyword>
<comment type="caution">
    <text evidence="3">The sequence shown here is derived from an EMBL/GenBank/DDBJ whole genome shotgun (WGS) entry which is preliminary data.</text>
</comment>
<dbReference type="EMBL" id="MNAD01001119">
    <property type="protein sequence ID" value="OJT07806.1"/>
    <property type="molecule type" value="Genomic_DNA"/>
</dbReference>
<feature type="region of interest" description="Disordered" evidence="1">
    <location>
        <begin position="341"/>
        <end position="500"/>
    </location>
</feature>
<proteinExistence type="predicted"/>
<dbReference type="AlphaFoldDB" id="A0A1M2VJR5"/>
<feature type="compositionally biased region" description="Basic and acidic residues" evidence="1">
    <location>
        <begin position="342"/>
        <end position="360"/>
    </location>
</feature>
<dbReference type="OMA" id="CTNISAR"/>
<evidence type="ECO:0000313" key="4">
    <source>
        <dbReference type="Proteomes" id="UP000184267"/>
    </source>
</evidence>
<reference evidence="3 4" key="1">
    <citation type="submission" date="2016-10" db="EMBL/GenBank/DDBJ databases">
        <title>Genome sequence of the basidiomycete white-rot fungus Trametes pubescens.</title>
        <authorList>
            <person name="Makela M.R."/>
            <person name="Granchi Z."/>
            <person name="Peng M."/>
            <person name="De Vries R.P."/>
            <person name="Grigoriev I."/>
            <person name="Riley R."/>
            <person name="Hilden K."/>
        </authorList>
    </citation>
    <scope>NUCLEOTIDE SEQUENCE [LARGE SCALE GENOMIC DNA]</scope>
    <source>
        <strain evidence="3 4">FBCC735</strain>
    </source>
</reference>
<dbReference type="STRING" id="154538.A0A1M2VJR5"/>
<dbReference type="OrthoDB" id="3268553at2759"/>
<protein>
    <recommendedName>
        <fullName evidence="2">DUF6532 domain-containing protein</fullName>
    </recommendedName>
</protein>
<dbReference type="InterPro" id="IPR045341">
    <property type="entry name" value="DUF6532"/>
</dbReference>
<evidence type="ECO:0000313" key="3">
    <source>
        <dbReference type="EMBL" id="OJT07806.1"/>
    </source>
</evidence>
<organism evidence="3 4">
    <name type="scientific">Trametes pubescens</name>
    <name type="common">White-rot fungus</name>
    <dbReference type="NCBI Taxonomy" id="154538"/>
    <lineage>
        <taxon>Eukaryota</taxon>
        <taxon>Fungi</taxon>
        <taxon>Dikarya</taxon>
        <taxon>Basidiomycota</taxon>
        <taxon>Agaricomycotina</taxon>
        <taxon>Agaricomycetes</taxon>
        <taxon>Polyporales</taxon>
        <taxon>Polyporaceae</taxon>
        <taxon>Trametes</taxon>
    </lineage>
</organism>